<dbReference type="Pfam" id="PF07859">
    <property type="entry name" value="Abhydrolase_3"/>
    <property type="match status" value="1"/>
</dbReference>
<dbReference type="InterPro" id="IPR050300">
    <property type="entry name" value="GDXG_lipolytic_enzyme"/>
</dbReference>
<dbReference type="OrthoDB" id="9815425at2"/>
<evidence type="ECO:0000259" key="2">
    <source>
        <dbReference type="Pfam" id="PF07859"/>
    </source>
</evidence>
<keyword evidence="1 3" id="KW-0378">Hydrolase</keyword>
<dbReference type="Proteomes" id="UP000276349">
    <property type="component" value="Unassembled WGS sequence"/>
</dbReference>
<sequence length="265" mass="29247">MNVRVYKPRKLNGDLPGLLWIHGGGYVLGAAESDDALCVRYVKDIGCIVVSVDYRLAPEHSYPTPLEDCYSALCWMVNNAELLSIDINKIAVAGNSAGGGLTAALTLLARDRKFPKVHVQLPLYPMIDDSNNTPSANEITEGMIWNQQLNDLGWKLYLGKLYGSDNIPPYAAPARATDYSNLPYTYTFIGQLDPFRDETLTYVTKLAQAGVDVEFHLYPGAYHAFESLNPHSSVAQYAMNEYINAIKIGFDRISGSLKEAKETTA</sequence>
<comment type="caution">
    <text evidence="3">The sequence shown here is derived from an EMBL/GenBank/DDBJ whole genome shotgun (WGS) entry which is preliminary data.</text>
</comment>
<protein>
    <submittedName>
        <fullName evidence="3">Alpha/beta hydrolase</fullName>
    </submittedName>
</protein>
<keyword evidence="4" id="KW-1185">Reference proteome</keyword>
<name>A0A431UEY4_9BACI</name>
<dbReference type="SUPFAM" id="SSF53474">
    <property type="entry name" value="alpha/beta-Hydrolases"/>
    <property type="match status" value="1"/>
</dbReference>
<dbReference type="PANTHER" id="PTHR48081:SF8">
    <property type="entry name" value="ALPHA_BETA HYDROLASE FOLD-3 DOMAIN-CONTAINING PROTEIN-RELATED"/>
    <property type="match status" value="1"/>
</dbReference>
<dbReference type="AlphaFoldDB" id="A0A431UEY4"/>
<accession>A0A431UEY4</accession>
<organism evidence="3 4">
    <name type="scientific">Lysinibacillus telephonicus</name>
    <dbReference type="NCBI Taxonomy" id="1714840"/>
    <lineage>
        <taxon>Bacteria</taxon>
        <taxon>Bacillati</taxon>
        <taxon>Bacillota</taxon>
        <taxon>Bacilli</taxon>
        <taxon>Bacillales</taxon>
        <taxon>Bacillaceae</taxon>
        <taxon>Lysinibacillus</taxon>
    </lineage>
</organism>
<evidence type="ECO:0000313" key="3">
    <source>
        <dbReference type="EMBL" id="RTQ87852.1"/>
    </source>
</evidence>
<dbReference type="PANTHER" id="PTHR48081">
    <property type="entry name" value="AB HYDROLASE SUPERFAMILY PROTEIN C4A8.06C"/>
    <property type="match status" value="1"/>
</dbReference>
<evidence type="ECO:0000256" key="1">
    <source>
        <dbReference type="ARBA" id="ARBA00022801"/>
    </source>
</evidence>
<dbReference type="Gene3D" id="3.40.50.1820">
    <property type="entry name" value="alpha/beta hydrolase"/>
    <property type="match status" value="1"/>
</dbReference>
<dbReference type="EMBL" id="RXNR01000086">
    <property type="protein sequence ID" value="RTQ87852.1"/>
    <property type="molecule type" value="Genomic_DNA"/>
</dbReference>
<gene>
    <name evidence="3" type="ORF">EKG35_18430</name>
</gene>
<reference evidence="3 4" key="1">
    <citation type="submission" date="2018-12" db="EMBL/GenBank/DDBJ databases">
        <authorList>
            <person name="Yu L."/>
        </authorList>
    </citation>
    <scope>NUCLEOTIDE SEQUENCE [LARGE SCALE GENOMIC DNA]</scope>
    <source>
        <strain evidence="3 4">S5H2222</strain>
    </source>
</reference>
<feature type="domain" description="Alpha/beta hydrolase fold-3" evidence="2">
    <location>
        <begin position="18"/>
        <end position="226"/>
    </location>
</feature>
<dbReference type="InterPro" id="IPR029058">
    <property type="entry name" value="AB_hydrolase_fold"/>
</dbReference>
<dbReference type="InterPro" id="IPR013094">
    <property type="entry name" value="AB_hydrolase_3"/>
</dbReference>
<dbReference type="GO" id="GO:0016787">
    <property type="term" value="F:hydrolase activity"/>
    <property type="evidence" value="ECO:0007669"/>
    <property type="project" value="UniProtKB-KW"/>
</dbReference>
<proteinExistence type="predicted"/>
<evidence type="ECO:0000313" key="4">
    <source>
        <dbReference type="Proteomes" id="UP000276349"/>
    </source>
</evidence>